<dbReference type="SUPFAM" id="SSF89095">
    <property type="entry name" value="GatB/YqeY motif"/>
    <property type="match status" value="1"/>
</dbReference>
<dbReference type="STRING" id="133385.A0A2T9Y4C9"/>
<reference evidence="9 10" key="1">
    <citation type="journal article" date="2018" name="MBio">
        <title>Comparative Genomics Reveals the Core Gene Toolbox for the Fungus-Insect Symbiosis.</title>
        <authorList>
            <person name="Wang Y."/>
            <person name="Stata M."/>
            <person name="Wang W."/>
            <person name="Stajich J.E."/>
            <person name="White M.M."/>
            <person name="Moncalvo J.M."/>
        </authorList>
    </citation>
    <scope>NUCLEOTIDE SEQUENCE [LARGE SCALE GENOMIC DNA]</scope>
    <source>
        <strain evidence="9 10">SWE-8-4</strain>
    </source>
</reference>
<dbReference type="GO" id="GO:0050567">
    <property type="term" value="F:glutaminyl-tRNA synthase (glutamine-hydrolyzing) activity"/>
    <property type="evidence" value="ECO:0007669"/>
    <property type="project" value="UniProtKB-UniRule"/>
</dbReference>
<evidence type="ECO:0000256" key="3">
    <source>
        <dbReference type="ARBA" id="ARBA00022741"/>
    </source>
</evidence>
<dbReference type="EMBL" id="MBFR01000542">
    <property type="protein sequence ID" value="PVU87202.1"/>
    <property type="molecule type" value="Genomic_DNA"/>
</dbReference>
<dbReference type="InterPro" id="IPR023168">
    <property type="entry name" value="GatB_Yqey_C_2"/>
</dbReference>
<keyword evidence="4 7" id="KW-0067">ATP-binding</keyword>
<evidence type="ECO:0000256" key="6">
    <source>
        <dbReference type="ARBA" id="ARBA00047913"/>
    </source>
</evidence>
<keyword evidence="2 7" id="KW-0436">Ligase</keyword>
<accession>A0A2T9Y4C9</accession>
<dbReference type="InterPro" id="IPR017959">
    <property type="entry name" value="Asn/Gln-tRNA_amidoTrfase_suB/E"/>
</dbReference>
<dbReference type="GO" id="GO:0070681">
    <property type="term" value="P:glutaminyl-tRNAGln biosynthesis via transamidation"/>
    <property type="evidence" value="ECO:0007669"/>
    <property type="project" value="UniProtKB-UniRule"/>
</dbReference>
<comment type="catalytic activity">
    <reaction evidence="6 7">
        <text>L-glutamyl-tRNA(Gln) + L-glutamine + ATP + H2O = L-glutaminyl-tRNA(Gln) + L-glutamate + ADP + phosphate + H(+)</text>
        <dbReference type="Rhea" id="RHEA:17521"/>
        <dbReference type="Rhea" id="RHEA-COMP:9681"/>
        <dbReference type="Rhea" id="RHEA-COMP:9684"/>
        <dbReference type="ChEBI" id="CHEBI:15377"/>
        <dbReference type="ChEBI" id="CHEBI:15378"/>
        <dbReference type="ChEBI" id="CHEBI:29985"/>
        <dbReference type="ChEBI" id="CHEBI:30616"/>
        <dbReference type="ChEBI" id="CHEBI:43474"/>
        <dbReference type="ChEBI" id="CHEBI:58359"/>
        <dbReference type="ChEBI" id="CHEBI:78520"/>
        <dbReference type="ChEBI" id="CHEBI:78521"/>
        <dbReference type="ChEBI" id="CHEBI:456216"/>
    </reaction>
</comment>
<sequence length="491" mass="55028">MLPFLYKSKLSNTLSPSLLRLFTRKYIATNQISDFEACSLKYVPTIGLEIHAQLNCAKKLFSDSNAKWDQSPNTQVSFFDLAIPGAMPKLNQNAVVAAARAILSLGGTLSKSSRFVRKHYFYPDQPAGYQITQTLQKYTLHKSNLNRLDTAKSIYDTMPGYGLIDFNRSGVALIEIITGPELRSSTEAEIFLKKLAQVLQISGASKALMEEGSLRCDVNVSVAPKTTQNSLVLGTKVEIKNLNSLKSVVGAIEAEIFRQINCLENQKPIVSETRSYNILEKTTYRSRSKESAPDYSLIQKIKESLPELPDSIKARLKQCGLTSTEIYTLMKFPKSVKFFDDTVKLGSNHRKVYSWLARDIFGILNYKNMKFSNRIMISPTELHDLITAIDESKLTTAMVKKILIEKSNGDNRHPLEIAKAHNWAVIQDDDSSLIQICKKIIDSNASQVENYKSSGNKRILGYFISQALKESKGLAKPQTLSKIFLDILSKK</sequence>
<dbReference type="EC" id="6.3.5.-" evidence="7"/>
<proteinExistence type="inferred from homology"/>
<dbReference type="PANTHER" id="PTHR11659:SF0">
    <property type="entry name" value="GLUTAMYL-TRNA(GLN) AMIDOTRANSFERASE SUBUNIT B, MITOCHONDRIAL"/>
    <property type="match status" value="1"/>
</dbReference>
<feature type="domain" description="Asn/Gln amidotransferase" evidence="8">
    <location>
        <begin position="337"/>
        <end position="488"/>
    </location>
</feature>
<protein>
    <recommendedName>
        <fullName evidence="7">Glutamyl-tRNA(Gln) amidotransferase subunit B, mitochondrial</fullName>
        <shortName evidence="7">Glu-AdT subunit B</shortName>
        <ecNumber evidence="7">6.3.5.-</ecNumber>
    </recommendedName>
</protein>
<dbReference type="InterPro" id="IPR017958">
    <property type="entry name" value="Gln-tRNA_amidoTrfase_suB_CS"/>
</dbReference>
<evidence type="ECO:0000256" key="5">
    <source>
        <dbReference type="ARBA" id="ARBA00022917"/>
    </source>
</evidence>
<comment type="subcellular location">
    <subcellularLocation>
        <location evidence="7">Mitochondrion</location>
    </subcellularLocation>
</comment>
<keyword evidence="3 7" id="KW-0547">Nucleotide-binding</keyword>
<dbReference type="InterPro" id="IPR003789">
    <property type="entry name" value="Asn/Gln_tRNA_amidoTrase-B-like"/>
</dbReference>
<comment type="caution">
    <text evidence="9">The sequence shown here is derived from an EMBL/GenBank/DDBJ whole genome shotgun (WGS) entry which is preliminary data.</text>
</comment>
<dbReference type="Pfam" id="PF02934">
    <property type="entry name" value="GatB_N"/>
    <property type="match status" value="1"/>
</dbReference>
<dbReference type="GO" id="GO:0005739">
    <property type="term" value="C:mitochondrion"/>
    <property type="evidence" value="ECO:0007669"/>
    <property type="project" value="UniProtKB-SubCell"/>
</dbReference>
<comment type="similarity">
    <text evidence="1 7">Belongs to the GatB/GatE family. GatB subfamily.</text>
</comment>
<dbReference type="Proteomes" id="UP000245383">
    <property type="component" value="Unassembled WGS sequence"/>
</dbReference>
<comment type="subunit">
    <text evidence="7">Subunit of the heterotrimeric GatCAB amidotransferase (AdT) complex, composed of A, B and C subunits.</text>
</comment>
<dbReference type="GO" id="GO:0030956">
    <property type="term" value="C:glutamyl-tRNA(Gln) amidotransferase complex"/>
    <property type="evidence" value="ECO:0007669"/>
    <property type="project" value="UniProtKB-UniRule"/>
</dbReference>
<dbReference type="SMART" id="SM00845">
    <property type="entry name" value="GatB_Yqey"/>
    <property type="match status" value="1"/>
</dbReference>
<dbReference type="Gene3D" id="1.10.10.410">
    <property type="match status" value="1"/>
</dbReference>
<dbReference type="SUPFAM" id="SSF55931">
    <property type="entry name" value="Glutamine synthetase/guanido kinase"/>
    <property type="match status" value="1"/>
</dbReference>
<dbReference type="OrthoDB" id="1722066at2759"/>
<dbReference type="InterPro" id="IPR018027">
    <property type="entry name" value="Asn/Gln_amidotransferase"/>
</dbReference>
<dbReference type="GO" id="GO:0032543">
    <property type="term" value="P:mitochondrial translation"/>
    <property type="evidence" value="ECO:0007669"/>
    <property type="project" value="UniProtKB-UniRule"/>
</dbReference>
<evidence type="ECO:0000259" key="8">
    <source>
        <dbReference type="SMART" id="SM00845"/>
    </source>
</evidence>
<dbReference type="PROSITE" id="PS01234">
    <property type="entry name" value="GATB"/>
    <property type="match status" value="1"/>
</dbReference>
<dbReference type="InterPro" id="IPR006075">
    <property type="entry name" value="Asn/Gln-tRNA_Trfase_suB/E_cat"/>
</dbReference>
<evidence type="ECO:0000313" key="9">
    <source>
        <dbReference type="EMBL" id="PVU87202.1"/>
    </source>
</evidence>
<evidence type="ECO:0000313" key="10">
    <source>
        <dbReference type="Proteomes" id="UP000245383"/>
    </source>
</evidence>
<dbReference type="GO" id="GO:0005524">
    <property type="term" value="F:ATP binding"/>
    <property type="evidence" value="ECO:0007669"/>
    <property type="project" value="UniProtKB-KW"/>
</dbReference>
<evidence type="ECO:0000256" key="2">
    <source>
        <dbReference type="ARBA" id="ARBA00022598"/>
    </source>
</evidence>
<dbReference type="Pfam" id="PF02637">
    <property type="entry name" value="GatB_Yqey"/>
    <property type="match status" value="1"/>
</dbReference>
<dbReference type="NCBIfam" id="NF004012">
    <property type="entry name" value="PRK05477.1-2"/>
    <property type="match status" value="1"/>
</dbReference>
<dbReference type="PANTHER" id="PTHR11659">
    <property type="entry name" value="GLUTAMYL-TRNA GLN AMIDOTRANSFERASE SUBUNIT B MITOCHONDRIAL AND PROKARYOTIC PET112-RELATED"/>
    <property type="match status" value="1"/>
</dbReference>
<dbReference type="HAMAP" id="MF_00121">
    <property type="entry name" value="GatB"/>
    <property type="match status" value="1"/>
</dbReference>
<dbReference type="InterPro" id="IPR004413">
    <property type="entry name" value="GatB"/>
</dbReference>
<dbReference type="AlphaFoldDB" id="A0A2T9Y4C9"/>
<gene>
    <name evidence="9" type="ORF">BB561_006439</name>
</gene>
<dbReference type="InterPro" id="IPR014746">
    <property type="entry name" value="Gln_synth/guanido_kin_cat_dom"/>
</dbReference>
<keyword evidence="10" id="KW-1185">Reference proteome</keyword>
<dbReference type="NCBIfam" id="TIGR00133">
    <property type="entry name" value="gatB"/>
    <property type="match status" value="1"/>
</dbReference>
<evidence type="ECO:0000256" key="1">
    <source>
        <dbReference type="ARBA" id="ARBA00005306"/>
    </source>
</evidence>
<evidence type="ECO:0000256" key="7">
    <source>
        <dbReference type="HAMAP-Rule" id="MF_03147"/>
    </source>
</evidence>
<evidence type="ECO:0000256" key="4">
    <source>
        <dbReference type="ARBA" id="ARBA00022840"/>
    </source>
</evidence>
<keyword evidence="5 7" id="KW-0648">Protein biosynthesis</keyword>
<organism evidence="9 10">
    <name type="scientific">Smittium simulii</name>
    <dbReference type="NCBI Taxonomy" id="133385"/>
    <lineage>
        <taxon>Eukaryota</taxon>
        <taxon>Fungi</taxon>
        <taxon>Fungi incertae sedis</taxon>
        <taxon>Zoopagomycota</taxon>
        <taxon>Kickxellomycotina</taxon>
        <taxon>Harpellomycetes</taxon>
        <taxon>Harpellales</taxon>
        <taxon>Legeriomycetaceae</taxon>
        <taxon>Smittium</taxon>
    </lineage>
</organism>
<name>A0A2T9Y4C9_9FUNG</name>
<keyword evidence="7" id="KW-0496">Mitochondrion</keyword>
<comment type="function">
    <text evidence="7">Allows the formation of correctly charged Gln-tRNA(Gln) through the transamidation of misacylated Glu-tRNA(Gln) in the mitochondria. The reaction takes place in the presence of glutamine and ATP through an activated gamma-phospho-Glu-tRNA(Gln).</text>
</comment>